<dbReference type="EMBL" id="JAGVWC010000010">
    <property type="protein sequence ID" value="MBS3061508.1"/>
    <property type="molecule type" value="Genomic_DNA"/>
</dbReference>
<dbReference type="InterPro" id="IPR051404">
    <property type="entry name" value="TA_system_antitoxin"/>
</dbReference>
<comment type="caution">
    <text evidence="1">The sequence shown here is derived from an EMBL/GenBank/DDBJ whole genome shotgun (WGS) entry which is preliminary data.</text>
</comment>
<dbReference type="PANTHER" id="PTHR34504:SF2">
    <property type="entry name" value="UPF0150 PROTEIN SSL0259"/>
    <property type="match status" value="1"/>
</dbReference>
<accession>A0A8T4L2E8</accession>
<dbReference type="SUPFAM" id="SSF143100">
    <property type="entry name" value="TTHA1013/TTHA0281-like"/>
    <property type="match status" value="1"/>
</dbReference>
<dbReference type="InterPro" id="IPR035069">
    <property type="entry name" value="TTHA1013/TTHA0281-like"/>
</dbReference>
<reference evidence="1" key="2">
    <citation type="submission" date="2021-05" db="EMBL/GenBank/DDBJ databases">
        <title>Protein family content uncovers lineage relationships and bacterial pathway maintenance mechanisms in DPANN archaea.</title>
        <authorList>
            <person name="Castelle C.J."/>
            <person name="Meheust R."/>
            <person name="Jaffe A.L."/>
            <person name="Seitz K."/>
            <person name="Gong X."/>
            <person name="Baker B.J."/>
            <person name="Banfield J.F."/>
        </authorList>
    </citation>
    <scope>NUCLEOTIDE SEQUENCE</scope>
    <source>
        <strain evidence="1">RIFCSPLOWO2_01_FULL_AR10_48_17</strain>
    </source>
</reference>
<gene>
    <name evidence="1" type="ORF">J4215_02915</name>
</gene>
<sequence>MYSSKMVPVSLPIVVSKEGEWFVASCPLLDIATQGQTEEEVKENMQNLIQDYFADEDTKKPSLEEISSASVSLMSVSVKLKV</sequence>
<dbReference type="PANTHER" id="PTHR34504">
    <property type="entry name" value="ANTITOXIN HICB"/>
    <property type="match status" value="1"/>
</dbReference>
<organism evidence="1 2">
    <name type="scientific">Candidatus Iainarchaeum sp</name>
    <dbReference type="NCBI Taxonomy" id="3101447"/>
    <lineage>
        <taxon>Archaea</taxon>
        <taxon>Candidatus Iainarchaeota</taxon>
        <taxon>Candidatus Iainarchaeia</taxon>
        <taxon>Candidatus Iainarchaeales</taxon>
        <taxon>Candidatus Iainarchaeaceae</taxon>
        <taxon>Candidatus Iainarchaeum</taxon>
    </lineage>
</organism>
<proteinExistence type="predicted"/>
<name>A0A8T4L2E8_9ARCH</name>
<dbReference type="AlphaFoldDB" id="A0A8T4L2E8"/>
<dbReference type="Proteomes" id="UP000675968">
    <property type="component" value="Unassembled WGS sequence"/>
</dbReference>
<reference evidence="1" key="1">
    <citation type="submission" date="2021-03" db="EMBL/GenBank/DDBJ databases">
        <authorList>
            <person name="Jaffe A."/>
        </authorList>
    </citation>
    <scope>NUCLEOTIDE SEQUENCE</scope>
    <source>
        <strain evidence="1">RIFCSPLOWO2_01_FULL_AR10_48_17</strain>
    </source>
</reference>
<dbReference type="Gene3D" id="3.30.160.250">
    <property type="match status" value="1"/>
</dbReference>
<protein>
    <submittedName>
        <fullName evidence="1">Type II toxin-antitoxin system HicB family antitoxin</fullName>
    </submittedName>
</protein>
<evidence type="ECO:0000313" key="2">
    <source>
        <dbReference type="Proteomes" id="UP000675968"/>
    </source>
</evidence>
<evidence type="ECO:0000313" key="1">
    <source>
        <dbReference type="EMBL" id="MBS3061508.1"/>
    </source>
</evidence>